<sequence>MQFSIFLTTSLFFLVTSASKNPRNSPEELQKRADVLVACEAGTFQNPGEDMKNVVCKAFAKCQSGSDADEETDPTTGKIINVAQCSGCPTQLGSLVNRCFFVQSTPAGIVRLPSPGTSDILDKMAGKNADDTTDKTVDTTTDNTVDRTVDTTVDNTIDSTVDGEDQ</sequence>
<gene>
    <name evidence="3" type="ORF">HYFRA_00008763</name>
</gene>
<feature type="signal peptide" evidence="2">
    <location>
        <begin position="1"/>
        <end position="18"/>
    </location>
</feature>
<comment type="caution">
    <text evidence="3">The sequence shown here is derived from an EMBL/GenBank/DDBJ whole genome shotgun (WGS) entry which is preliminary data.</text>
</comment>
<keyword evidence="4" id="KW-1185">Reference proteome</keyword>
<protein>
    <submittedName>
        <fullName evidence="3">Uncharacterized protein</fullName>
    </submittedName>
</protein>
<feature type="chain" id="PRO_5040326275" evidence="2">
    <location>
        <begin position="19"/>
        <end position="166"/>
    </location>
</feature>
<feature type="compositionally biased region" description="Basic and acidic residues" evidence="1">
    <location>
        <begin position="120"/>
        <end position="137"/>
    </location>
</feature>
<evidence type="ECO:0000256" key="2">
    <source>
        <dbReference type="SAM" id="SignalP"/>
    </source>
</evidence>
<proteinExistence type="predicted"/>
<evidence type="ECO:0000313" key="4">
    <source>
        <dbReference type="Proteomes" id="UP000696280"/>
    </source>
</evidence>
<dbReference type="EMBL" id="CAJVRL010000067">
    <property type="protein sequence ID" value="CAG8955910.1"/>
    <property type="molecule type" value="Genomic_DNA"/>
</dbReference>
<reference evidence="3" key="1">
    <citation type="submission" date="2021-07" db="EMBL/GenBank/DDBJ databases">
        <authorList>
            <person name="Durling M."/>
        </authorList>
    </citation>
    <scope>NUCLEOTIDE SEQUENCE</scope>
</reference>
<name>A0A9N9PU66_9HELO</name>
<dbReference type="OrthoDB" id="3536670at2759"/>
<accession>A0A9N9PU66</accession>
<organism evidence="3 4">
    <name type="scientific">Hymenoscyphus fraxineus</name>
    <dbReference type="NCBI Taxonomy" id="746836"/>
    <lineage>
        <taxon>Eukaryota</taxon>
        <taxon>Fungi</taxon>
        <taxon>Dikarya</taxon>
        <taxon>Ascomycota</taxon>
        <taxon>Pezizomycotina</taxon>
        <taxon>Leotiomycetes</taxon>
        <taxon>Helotiales</taxon>
        <taxon>Helotiaceae</taxon>
        <taxon>Hymenoscyphus</taxon>
    </lineage>
</organism>
<keyword evidence="2" id="KW-0732">Signal</keyword>
<feature type="region of interest" description="Disordered" evidence="1">
    <location>
        <begin position="113"/>
        <end position="141"/>
    </location>
</feature>
<dbReference type="AlphaFoldDB" id="A0A9N9PU66"/>
<evidence type="ECO:0000313" key="3">
    <source>
        <dbReference type="EMBL" id="CAG8955910.1"/>
    </source>
</evidence>
<dbReference type="Proteomes" id="UP000696280">
    <property type="component" value="Unassembled WGS sequence"/>
</dbReference>
<evidence type="ECO:0000256" key="1">
    <source>
        <dbReference type="SAM" id="MobiDB-lite"/>
    </source>
</evidence>